<evidence type="ECO:0000313" key="2">
    <source>
        <dbReference type="EMBL" id="GGD37718.1"/>
    </source>
</evidence>
<dbReference type="PANTHER" id="PTHR35271:SF1">
    <property type="entry name" value="ABC TRANSPORTER, SUBSTRATE-BINDING LIPOPROTEIN"/>
    <property type="match status" value="1"/>
</dbReference>
<sequence>MSPRIHTLSRRGGVAAFGAVALLALAACSSSPEENGSGGGDDTAGSDTYSIGALQFVQHPALDAATEGFKSALADAGLDIEYDDQNAQGEVPNTNTIASTFAGADLDLVFTVATPAAQAAAQAIVDTPVLFTAVTDAEAAGLVDSNDAPGGNVTGTSDLNPVADQIALLAEIAPDAETIGIVYSSGEVNSEVQVELAKEAAEELGLTIEEATVANSAEVQQATQSLGDVDAIYVPTDNTVVSGIAALIQVAEQNQIPVISGDSGPVEGGAIATLGIDYSKLGYQTGEMAAAILQDGADPATMAVEVSNDIELIINPAAAERMGVELPASVTDRADTVIE</sequence>
<protein>
    <recommendedName>
        <fullName evidence="4">Sugar ABC transporter substrate-binding protein</fullName>
    </recommendedName>
</protein>
<reference evidence="2" key="2">
    <citation type="submission" date="2020-09" db="EMBL/GenBank/DDBJ databases">
        <authorList>
            <person name="Sun Q."/>
            <person name="Zhou Y."/>
        </authorList>
    </citation>
    <scope>NUCLEOTIDE SEQUENCE</scope>
    <source>
        <strain evidence="2">CGMCC 1.15152</strain>
    </source>
</reference>
<dbReference type="Pfam" id="PF04392">
    <property type="entry name" value="ABC_sub_bind"/>
    <property type="match status" value="1"/>
</dbReference>
<keyword evidence="1" id="KW-0732">Signal</keyword>
<evidence type="ECO:0008006" key="4">
    <source>
        <dbReference type="Google" id="ProtNLM"/>
    </source>
</evidence>
<keyword evidence="3" id="KW-1185">Reference proteome</keyword>
<organism evidence="2 3">
    <name type="scientific">Microbacterium faecale</name>
    <dbReference type="NCBI Taxonomy" id="1804630"/>
    <lineage>
        <taxon>Bacteria</taxon>
        <taxon>Bacillati</taxon>
        <taxon>Actinomycetota</taxon>
        <taxon>Actinomycetes</taxon>
        <taxon>Micrococcales</taxon>
        <taxon>Microbacteriaceae</taxon>
        <taxon>Microbacterium</taxon>
    </lineage>
</organism>
<dbReference type="InterPro" id="IPR007487">
    <property type="entry name" value="ABC_transpt-TYRBP-like"/>
</dbReference>
<comment type="caution">
    <text evidence="2">The sequence shown here is derived from an EMBL/GenBank/DDBJ whole genome shotgun (WGS) entry which is preliminary data.</text>
</comment>
<dbReference type="EMBL" id="BMHO01000001">
    <property type="protein sequence ID" value="GGD37718.1"/>
    <property type="molecule type" value="Genomic_DNA"/>
</dbReference>
<dbReference type="Proteomes" id="UP000633205">
    <property type="component" value="Unassembled WGS sequence"/>
</dbReference>
<proteinExistence type="predicted"/>
<dbReference type="PANTHER" id="PTHR35271">
    <property type="entry name" value="ABC TRANSPORTER, SUBSTRATE-BINDING LIPOPROTEIN-RELATED"/>
    <property type="match status" value="1"/>
</dbReference>
<dbReference type="RefSeq" id="WP_188711941.1">
    <property type="nucleotide sequence ID" value="NZ_BMHO01000001.1"/>
</dbReference>
<name>A0A916YAR3_9MICO</name>
<dbReference type="CDD" id="cd06325">
    <property type="entry name" value="PBP1_ABC_unchar_transporter"/>
    <property type="match status" value="1"/>
</dbReference>
<dbReference type="AlphaFoldDB" id="A0A916YAR3"/>
<dbReference type="SUPFAM" id="SSF53822">
    <property type="entry name" value="Periplasmic binding protein-like I"/>
    <property type="match status" value="1"/>
</dbReference>
<dbReference type="Gene3D" id="3.40.50.2300">
    <property type="match status" value="2"/>
</dbReference>
<dbReference type="InterPro" id="IPR028082">
    <property type="entry name" value="Peripla_BP_I"/>
</dbReference>
<accession>A0A916YAR3</accession>
<gene>
    <name evidence="2" type="ORF">GCM10010915_18210</name>
</gene>
<evidence type="ECO:0000256" key="1">
    <source>
        <dbReference type="SAM" id="SignalP"/>
    </source>
</evidence>
<feature type="chain" id="PRO_5037150868" description="Sugar ABC transporter substrate-binding protein" evidence="1">
    <location>
        <begin position="27"/>
        <end position="339"/>
    </location>
</feature>
<feature type="signal peptide" evidence="1">
    <location>
        <begin position="1"/>
        <end position="26"/>
    </location>
</feature>
<dbReference type="PROSITE" id="PS51257">
    <property type="entry name" value="PROKAR_LIPOPROTEIN"/>
    <property type="match status" value="1"/>
</dbReference>
<reference evidence="2" key="1">
    <citation type="journal article" date="2014" name="Int. J. Syst. Evol. Microbiol.">
        <title>Complete genome sequence of Corynebacterium casei LMG S-19264T (=DSM 44701T), isolated from a smear-ripened cheese.</title>
        <authorList>
            <consortium name="US DOE Joint Genome Institute (JGI-PGF)"/>
            <person name="Walter F."/>
            <person name="Albersmeier A."/>
            <person name="Kalinowski J."/>
            <person name="Ruckert C."/>
        </authorList>
    </citation>
    <scope>NUCLEOTIDE SEQUENCE</scope>
    <source>
        <strain evidence="2">CGMCC 1.15152</strain>
    </source>
</reference>
<evidence type="ECO:0000313" key="3">
    <source>
        <dbReference type="Proteomes" id="UP000633205"/>
    </source>
</evidence>